<keyword evidence="1" id="KW-0175">Coiled coil</keyword>
<name>W7FE69_PLAF8</name>
<dbReference type="OrthoDB" id="378574at2759"/>
<protein>
    <submittedName>
        <fullName evidence="3">Uncharacterized protein</fullName>
    </submittedName>
</protein>
<proteinExistence type="predicted"/>
<reference evidence="4" key="1">
    <citation type="submission" date="2007-11" db="EMBL/GenBank/DDBJ databases">
        <authorList>
            <consortium name="The Broad Institute Genome Sequencing Platform"/>
            <person name="Volkman S.K."/>
            <person name="Daily J.P."/>
            <person name="Sarr O."/>
            <person name="Ndiaye D."/>
            <person name="Ndir O."/>
            <person name="Mboup S."/>
            <person name="Lukens A."/>
            <person name="Stange-Thomann N."/>
            <person name="Mauceli E."/>
            <person name="Gnerre S."/>
            <person name="Jaffe D."/>
            <person name="Zainoun J."/>
            <person name="Wiegand R.C."/>
            <person name="Birren B."/>
            <person name="Galagan J."/>
            <person name="Lander E."/>
            <person name="Wirth D.F."/>
        </authorList>
    </citation>
    <scope>NUCLEOTIDE SEQUENCE [LARGE SCALE GENOMIC DNA]</scope>
    <source>
        <strain evidence="4">7G8</strain>
    </source>
</reference>
<sequence>MQNNNAVQYSIENIMKKNRNENKYVDLCDIKTNNNHIKVNKYITCDNITFEGKNNNNYYHKSNSHINNYFCYGSINKRVDENLLSYNGRIDDLRSGKKCVYSEKPGEDKNTLLGMNKEDNKFFRSEFIKDYNMNYNDCGLINMMNNHYNNIVKNTNKGIEDNMNYNCDSLLEGYNYNSETKKEKKKVLIDKNYIYNNDYYLYDDDMENDKLMIHNSDMKKEYSLYDKNVCMNKNCDNIKFQSEIMRANPNQNQNKNQNKNQNNINNNINNSHHILNNSHHINNNNPNNYNIINNDINSLAITNEEELENRMYNLDFEEEKSESNNLLLNYPHEEKESTHKLNIYNLFNKSNKNKNNNANTGIINFLRNKRLNKYSYDNKGLKYDSTEIDSNVNMKKNYMIKGSYDTSPNLKGYIYENNDIMKKKINTINNLNRFNNGNENVIHLKENNEYKSMMNSFETLKIYEQDENNKQNNIYLNKMNEHSKYKDDNQFVNDNINDKNIHNNNNNNNIKDSINIHSNNNNNNNAADIKKCSQKKISERNPFSIHHYVKQEHMSATNLGNINKNNILLNNINNNSFEKRNEKVYIKQRRMMEKKGMDIFKTLSEEQSVQNMNQNSFYENDFKNNATNKMKMKENDDNHNNINNIDNNNNNNNNHYYYKNEKSEVGLKKRKYEINYKGLNNSKVGNINNDDKINTNEKKEYYMNIKSDYPNNVKRNDIKNNDCLKDFDEDSSSSKYISSHSMNVSSCESYKSLCKNKKKKSKSNCRDKGYNNKSYKIKNNKKLKCSKKEQNMEENNSQNKICRNSLIGCISCMYEGTKMYCHCHNINNKNLNTLITNVKNFDDYSKCSPNKQNKNNKILTEQNIITNKSINISNINKNNNNNNNDNCNVNCSNVFFDNINENINPKREDSSFNLNQGNNKSIYDYQNNAPHHEMVQTNGNIVINNNNHDKKIEKTYLLNKIVESKNVLKMDVNVVGDMVKKTNQPNITNTKLLKNNNINNNMIKKNIKNETLSIDNNEQVNKQDDGSTKKKIMEVNQKMNKFNLMENLIYNGNNCRKNMEQNNIKLFKRNIKNNTTKYINKDNFIKIDYIKQHRILENNQKGIIFDINEEKNNNCMNKSNFIYHNNNINNMNNMNNMNNINNMNNMNNMSNNNNNNFIYQNNSNMPIYLNEKKKNMEKKVYNMNEGNIILNPSNKLVNYKNGLGGKNNNICIHTHNLKLKKVEQDDGKYNKSIGTIMKCKLYNLKKNVYKNDSKVVDIPMKLNDLNNNSSRICTISNLLNENSSMYNKNECECKRDILQNQEFLSTKRCDKKVEIKTILNSNINLSNKKTKKKKNEDVSLIKIKKDELIIKQVKKLNKNCLLKNIQNVGNIKSYINRDICKALENVKRSNYQVNNEDISNNTTYEKEEAVLYVKNKLNTQRKWRSDNIITTKGKEDKEYIIKWNKKTGVSIYYNKNLNESNSILNANNYYIEKDHVEMEQDKCHVDMECFSKNDNTQDMYINKNDIYNNNDNNNNDNNNNDNNNNNSDHNNNFNSFSNDKNNIHNSTLLEASPNEKNINMEKYNEDQNNIYSNNIKVENQDDVNNSCYYNDLYESNLKEYVQRITCNNNLEKKNDHKEELEKKKINNGSNIYNFNNDEERNLLIMKNKMEQNNCVNYINNKRNLDTENNTILLNDIILSNDINNIEGIVNYDKENINHLNNNINKYHENFLSNVRKHYKKKSINYMNKKYFDDLNNIYFLLEDFTNTYKTCSNNLKCILQLLKYELDKEKKASVYFSNNQKFLYFAVPLMSQDKSCDYNINDEEKNKEIKKNEKIGEEAPNNSMLNGKEYILEGTTYNILGSYKKSHAVNNIKNDTKEYIETKNDNIQSAINNSNDNLDSISNKNSKLNVKKIYRNMNKWVKKNKKYPFSNKKINFKYFIMNDKKKDKSCKCCIKKKIINDEKILLRMNIFTIRHKNHFYKLKFNNNFVIKRNKVFNKKNGKLYKFYPFYNELLLKYENDPNGKVETNEKLKCLDKTISNNTNDQEDHNTNDKNHINNMNNHINNKIDDVAHTNINTNDNHNMNNNVNVSNNNNILDDLFISDDDINLIYMYNTNTNIEKQYSLEKININ</sequence>
<feature type="region of interest" description="Disordered" evidence="2">
    <location>
        <begin position="1502"/>
        <end position="1544"/>
    </location>
</feature>
<organism evidence="3 4">
    <name type="scientific">Plasmodium falciparum (isolate 7G8)</name>
    <dbReference type="NCBI Taxonomy" id="57266"/>
    <lineage>
        <taxon>Eukaryota</taxon>
        <taxon>Sar</taxon>
        <taxon>Alveolata</taxon>
        <taxon>Apicomplexa</taxon>
        <taxon>Aconoidasida</taxon>
        <taxon>Haemosporida</taxon>
        <taxon>Plasmodiidae</taxon>
        <taxon>Plasmodium</taxon>
        <taxon>Plasmodium (Laverania)</taxon>
    </lineage>
</organism>
<dbReference type="Proteomes" id="UP000030688">
    <property type="component" value="Unassembled WGS sequence"/>
</dbReference>
<evidence type="ECO:0000256" key="1">
    <source>
        <dbReference type="SAM" id="Coils"/>
    </source>
</evidence>
<gene>
    <name evidence="3" type="ORF">PFBG_05478</name>
</gene>
<evidence type="ECO:0000256" key="2">
    <source>
        <dbReference type="SAM" id="MobiDB-lite"/>
    </source>
</evidence>
<feature type="compositionally biased region" description="Low complexity" evidence="2">
    <location>
        <begin position="1502"/>
        <end position="1540"/>
    </location>
</feature>
<feature type="region of interest" description="Disordered" evidence="2">
    <location>
        <begin position="249"/>
        <end position="281"/>
    </location>
</feature>
<evidence type="ECO:0000313" key="4">
    <source>
        <dbReference type="Proteomes" id="UP000030688"/>
    </source>
</evidence>
<accession>W7FE69</accession>
<dbReference type="EMBL" id="KE123646">
    <property type="protein sequence ID" value="EUR62872.1"/>
    <property type="molecule type" value="Genomic_DNA"/>
</dbReference>
<dbReference type="VEuPathDB" id="PlasmoDB:Pf7G8_140047600"/>
<feature type="coiled-coil region" evidence="1">
    <location>
        <begin position="1864"/>
        <end position="1891"/>
    </location>
</feature>
<reference evidence="3 4" key="2">
    <citation type="submission" date="2013-02" db="EMBL/GenBank/DDBJ databases">
        <title>The Genome Sequence of Plasmodium falciparum 7G8.</title>
        <authorList>
            <consortium name="The Broad Institute Genome Sequencing Platform"/>
            <consortium name="The Broad Institute Genome Sequencing Center for Infectious Disease"/>
            <person name="Neafsey D."/>
            <person name="Cheeseman I."/>
            <person name="Volkman S."/>
            <person name="Adams J."/>
            <person name="Walker B."/>
            <person name="Young S.K."/>
            <person name="Zeng Q."/>
            <person name="Gargeya S."/>
            <person name="Fitzgerald M."/>
            <person name="Haas B."/>
            <person name="Abouelleil A."/>
            <person name="Alvarado L."/>
            <person name="Arachchi H.M."/>
            <person name="Berlin A.M."/>
            <person name="Chapman S.B."/>
            <person name="Dewar J."/>
            <person name="Goldberg J."/>
            <person name="Griggs A."/>
            <person name="Gujja S."/>
            <person name="Hansen M."/>
            <person name="Howarth C."/>
            <person name="Imamovic A."/>
            <person name="Larimer J."/>
            <person name="McCowan C."/>
            <person name="Murphy C."/>
            <person name="Neiman D."/>
            <person name="Pearson M."/>
            <person name="Priest M."/>
            <person name="Roberts A."/>
            <person name="Saif S."/>
            <person name="Shea T."/>
            <person name="Sisk P."/>
            <person name="Sykes S."/>
            <person name="Wortman J."/>
            <person name="Nusbaum C."/>
            <person name="Birren B."/>
        </authorList>
    </citation>
    <scope>NUCLEOTIDE SEQUENCE [LARGE SCALE GENOMIC DNA]</scope>
    <source>
        <strain evidence="3 4">7G8</strain>
    </source>
</reference>
<evidence type="ECO:0000313" key="3">
    <source>
        <dbReference type="EMBL" id="EUR62872.1"/>
    </source>
</evidence>